<sequence>MKTALIYNADKPAAAQTASFLSEKGYHIIRKNASDMREDDWKELEKQPLDLLILTPDTDYPENDGPAGTIRDYDKLAVFTADRIYQIHECMQRSIPMLEKGKEKRIVILTTPCSSINWCQDTTNYAAHMILTGINMQAKLLFNRLRPQGFTMRCYAASEENPQTEGITPGDYTILNFCYEADEPAVHSDENRLVMRDRFFREIPW</sequence>
<gene>
    <name evidence="1" type="ORF">BEI61_01940</name>
</gene>
<protein>
    <submittedName>
        <fullName evidence="1">Uncharacterized protein</fullName>
    </submittedName>
</protein>
<dbReference type="AlphaFoldDB" id="A0A1E3ACA3"/>
<dbReference type="RefSeq" id="WP_141703172.1">
    <property type="nucleotide sequence ID" value="NZ_MCGH01000002.1"/>
</dbReference>
<name>A0A1E3ACA3_9FIRM</name>
<dbReference type="EMBL" id="MCGH01000002">
    <property type="protein sequence ID" value="ODM06051.1"/>
    <property type="molecule type" value="Genomic_DNA"/>
</dbReference>
<accession>A0A1E3ACA3</accession>
<dbReference type="SUPFAM" id="SSF51735">
    <property type="entry name" value="NAD(P)-binding Rossmann-fold domains"/>
    <property type="match status" value="1"/>
</dbReference>
<evidence type="ECO:0000313" key="1">
    <source>
        <dbReference type="EMBL" id="ODM06051.1"/>
    </source>
</evidence>
<reference evidence="1 2" key="1">
    <citation type="submission" date="2016-07" db="EMBL/GenBank/DDBJ databases">
        <title>Characterization of isolates of Eisenbergiella tayi derived from blood cultures, using whole genome sequencing.</title>
        <authorList>
            <person name="Burdz T."/>
            <person name="Wiebe D."/>
            <person name="Huynh C."/>
            <person name="Bernard K."/>
        </authorList>
    </citation>
    <scope>NUCLEOTIDE SEQUENCE [LARGE SCALE GENOMIC DNA]</scope>
    <source>
        <strain evidence="1 2">NML 110608</strain>
    </source>
</reference>
<evidence type="ECO:0000313" key="2">
    <source>
        <dbReference type="Proteomes" id="UP000094067"/>
    </source>
</evidence>
<dbReference type="InterPro" id="IPR036291">
    <property type="entry name" value="NAD(P)-bd_dom_sf"/>
</dbReference>
<dbReference type="Proteomes" id="UP000094067">
    <property type="component" value="Unassembled WGS sequence"/>
</dbReference>
<proteinExistence type="predicted"/>
<comment type="caution">
    <text evidence="1">The sequence shown here is derived from an EMBL/GenBank/DDBJ whole genome shotgun (WGS) entry which is preliminary data.</text>
</comment>
<organism evidence="1 2">
    <name type="scientific">Eisenbergiella tayi</name>
    <dbReference type="NCBI Taxonomy" id="1432052"/>
    <lineage>
        <taxon>Bacteria</taxon>
        <taxon>Bacillati</taxon>
        <taxon>Bacillota</taxon>
        <taxon>Clostridia</taxon>
        <taxon>Lachnospirales</taxon>
        <taxon>Lachnospiraceae</taxon>
        <taxon>Eisenbergiella</taxon>
    </lineage>
</organism>